<dbReference type="Proteomes" id="UP001497680">
    <property type="component" value="Unassembled WGS sequence"/>
</dbReference>
<dbReference type="EMBL" id="MU394307">
    <property type="protein sequence ID" value="KAI6087573.1"/>
    <property type="molecule type" value="Genomic_DNA"/>
</dbReference>
<organism evidence="1 2">
    <name type="scientific">Hypoxylon rubiginosum</name>
    <dbReference type="NCBI Taxonomy" id="110542"/>
    <lineage>
        <taxon>Eukaryota</taxon>
        <taxon>Fungi</taxon>
        <taxon>Dikarya</taxon>
        <taxon>Ascomycota</taxon>
        <taxon>Pezizomycotina</taxon>
        <taxon>Sordariomycetes</taxon>
        <taxon>Xylariomycetidae</taxon>
        <taxon>Xylariales</taxon>
        <taxon>Hypoxylaceae</taxon>
        <taxon>Hypoxylon</taxon>
    </lineage>
</organism>
<gene>
    <name evidence="1" type="ORF">F4821DRAFT_236111</name>
</gene>
<proteinExistence type="predicted"/>
<reference evidence="1 2" key="1">
    <citation type="journal article" date="2022" name="New Phytol.">
        <title>Ecological generalism drives hyperdiversity of secondary metabolite gene clusters in xylarialean endophytes.</title>
        <authorList>
            <person name="Franco M.E.E."/>
            <person name="Wisecaver J.H."/>
            <person name="Arnold A.E."/>
            <person name="Ju Y.M."/>
            <person name="Slot J.C."/>
            <person name="Ahrendt S."/>
            <person name="Moore L.P."/>
            <person name="Eastman K.E."/>
            <person name="Scott K."/>
            <person name="Konkel Z."/>
            <person name="Mondo S.J."/>
            <person name="Kuo A."/>
            <person name="Hayes R.D."/>
            <person name="Haridas S."/>
            <person name="Andreopoulos B."/>
            <person name="Riley R."/>
            <person name="LaButti K."/>
            <person name="Pangilinan J."/>
            <person name="Lipzen A."/>
            <person name="Amirebrahimi M."/>
            <person name="Yan J."/>
            <person name="Adam C."/>
            <person name="Keymanesh K."/>
            <person name="Ng V."/>
            <person name="Louie K."/>
            <person name="Northen T."/>
            <person name="Drula E."/>
            <person name="Henrissat B."/>
            <person name="Hsieh H.M."/>
            <person name="Youens-Clark K."/>
            <person name="Lutzoni F."/>
            <person name="Miadlikowska J."/>
            <person name="Eastwood D.C."/>
            <person name="Hamelin R.C."/>
            <person name="Grigoriev I.V."/>
            <person name="U'Ren J.M."/>
        </authorList>
    </citation>
    <scope>NUCLEOTIDE SEQUENCE [LARGE SCALE GENOMIC DNA]</scope>
    <source>
        <strain evidence="1 2">ER1909</strain>
    </source>
</reference>
<accession>A0ACC0D4J8</accession>
<comment type="caution">
    <text evidence="1">The sequence shown here is derived from an EMBL/GenBank/DDBJ whole genome shotgun (WGS) entry which is preliminary data.</text>
</comment>
<protein>
    <submittedName>
        <fullName evidence="1">MFS general substrate transporter</fullName>
    </submittedName>
</protein>
<name>A0ACC0D4J8_9PEZI</name>
<evidence type="ECO:0000313" key="2">
    <source>
        <dbReference type="Proteomes" id="UP001497680"/>
    </source>
</evidence>
<sequence>MASSVECDRSSEARDHDDPERRASSDGLLVDNDPTVSHGAIPSDTSKSAVRHKRLLLYLAVPSALLCMFTINFDLLFLSTNYSKRIASDLHQLSNAVWIILVGSIMETASQPVYAYLSDVQGRKRAFLLAAGLTAIGLLLCSLSTQLVHLVLSRLIVGSGCAGLPLIVAIMVNDKVPLRDFALWRSLLIFIQMAGDISGGPLGSVIADTYRWQMVFRIETVVMLGGLIGAAYTLKPSPSRIRDSPKPQLDLIQPLLLFITIALPLFALNLGGTVVPWTHPAVVTLFTCTPLALGGLVLSSRRTSVSSLIPRALLSRPGVLAIFIATFFIVYAFNALTYNMVVYIEARSFISPSGFGDWALSCIFISRPFGTSLAGLLIKKYQAPWTTLRYNLVMHFLLYLLISTGLIPLERPITAPYLLLIGLSLGAFESCLLVSLFSMVQKKDQASLLAMFNVIVAFAGDVGVGVSLALTENFVRRGLHRQLGGLPNYEEVITKALESLDSIRNLPPAEQAKITATYIDSIEKVYVISCATLLISIVVTMSQRVVYHDENVLERNEHGS</sequence>
<keyword evidence="2" id="KW-1185">Reference proteome</keyword>
<evidence type="ECO:0000313" key="1">
    <source>
        <dbReference type="EMBL" id="KAI6087573.1"/>
    </source>
</evidence>